<name>A0A508WQE2_9HYPH</name>
<dbReference type="AlphaFoldDB" id="A0A508WQE2"/>
<evidence type="ECO:0000313" key="1">
    <source>
        <dbReference type="EMBL" id="VTZ59654.1"/>
    </source>
</evidence>
<dbReference type="Proteomes" id="UP000507954">
    <property type="component" value="Unassembled WGS sequence"/>
</dbReference>
<dbReference type="EMBL" id="CABFNB010000021">
    <property type="protein sequence ID" value="VTZ59654.1"/>
    <property type="molecule type" value="Genomic_DNA"/>
</dbReference>
<sequence length="96" mass="10885">MDQVSNIHRTGIESFISINIFISGKAQKYGLRPAAFSVHIWPINRHALIRALRYGVTADAAISESFKVDQVFSHAGDSFFDGALTDEWQKRNFLMR</sequence>
<organism evidence="1">
    <name type="scientific">Sinorhizobium medicae</name>
    <dbReference type="NCBI Taxonomy" id="110321"/>
    <lineage>
        <taxon>Bacteria</taxon>
        <taxon>Pseudomonadati</taxon>
        <taxon>Pseudomonadota</taxon>
        <taxon>Alphaproteobacteria</taxon>
        <taxon>Hyphomicrobiales</taxon>
        <taxon>Rhizobiaceae</taxon>
        <taxon>Sinorhizobium/Ensifer group</taxon>
        <taxon>Sinorhizobium</taxon>
    </lineage>
</organism>
<protein>
    <submittedName>
        <fullName evidence="1">Uncharacterized protein</fullName>
    </submittedName>
</protein>
<gene>
    <name evidence="1" type="ORF">EMEDMD4_1170033</name>
</gene>
<accession>A0A508WQE2</accession>
<reference evidence="1" key="1">
    <citation type="submission" date="2019-06" db="EMBL/GenBank/DDBJ databases">
        <authorList>
            <person name="Le Quere A."/>
            <person name="Colella S."/>
        </authorList>
    </citation>
    <scope>NUCLEOTIDE SEQUENCE</scope>
    <source>
        <strain evidence="1">EmedicaeMD41</strain>
    </source>
</reference>
<proteinExistence type="predicted"/>